<keyword evidence="3" id="KW-0804">Transcription</keyword>
<evidence type="ECO:0000256" key="3">
    <source>
        <dbReference type="ARBA" id="ARBA00023163"/>
    </source>
</evidence>
<evidence type="ECO:0000313" key="8">
    <source>
        <dbReference type="Proteomes" id="UP000268652"/>
    </source>
</evidence>
<keyword evidence="1" id="KW-0805">Transcription regulation</keyword>
<dbReference type="SMART" id="SM00345">
    <property type="entry name" value="HTH_GNTR"/>
    <property type="match status" value="1"/>
</dbReference>
<dbReference type="CDD" id="cd07377">
    <property type="entry name" value="WHTH_GntR"/>
    <property type="match status" value="1"/>
</dbReference>
<protein>
    <submittedName>
        <fullName evidence="6">GntR family transcriptional regulator</fullName>
    </submittedName>
</protein>
<dbReference type="InterPro" id="IPR036390">
    <property type="entry name" value="WH_DNA-bd_sf"/>
</dbReference>
<gene>
    <name evidence="7" type="ORF">D7318_00540</name>
    <name evidence="6" type="ORF">D7319_02355</name>
</gene>
<dbReference type="GO" id="GO:0045892">
    <property type="term" value="P:negative regulation of DNA-templated transcription"/>
    <property type="evidence" value="ECO:0007669"/>
    <property type="project" value="TreeGrafter"/>
</dbReference>
<dbReference type="GO" id="GO:0003677">
    <property type="term" value="F:DNA binding"/>
    <property type="evidence" value="ECO:0007669"/>
    <property type="project" value="UniProtKB-KW"/>
</dbReference>
<dbReference type="InterPro" id="IPR028978">
    <property type="entry name" value="Chorismate_lyase_/UTRA_dom_sf"/>
</dbReference>
<dbReference type="Gene3D" id="3.40.1410.10">
    <property type="entry name" value="Chorismate lyase-like"/>
    <property type="match status" value="1"/>
</dbReference>
<dbReference type="Proteomes" id="UP000268652">
    <property type="component" value="Unassembled WGS sequence"/>
</dbReference>
<reference evidence="8 9" key="1">
    <citation type="submission" date="2018-09" db="EMBL/GenBank/DDBJ databases">
        <title>Streptomyces sp. nov. DS1-2, an endophytic actinomycete isolated from roots of Dendrobium scabrilingue.</title>
        <authorList>
            <person name="Kuncharoen N."/>
            <person name="Kudo T."/>
            <person name="Ohkuma M."/>
            <person name="Yuki M."/>
            <person name="Tanasupawat S."/>
        </authorList>
    </citation>
    <scope>NUCLEOTIDE SEQUENCE [LARGE SCALE GENOMIC DNA]</scope>
    <source>
        <strain evidence="6 9">AZ1-7</strain>
        <strain evidence="7 8">DS1-2</strain>
    </source>
</reference>
<comment type="caution">
    <text evidence="6">The sequence shown here is derived from an EMBL/GenBank/DDBJ whole genome shotgun (WGS) entry which is preliminary data.</text>
</comment>
<dbReference type="InterPro" id="IPR036388">
    <property type="entry name" value="WH-like_DNA-bd_sf"/>
</dbReference>
<dbReference type="GO" id="GO:0003700">
    <property type="term" value="F:DNA-binding transcription factor activity"/>
    <property type="evidence" value="ECO:0007669"/>
    <property type="project" value="InterPro"/>
</dbReference>
<dbReference type="OrthoDB" id="3517122at2"/>
<keyword evidence="8" id="KW-1185">Reference proteome</keyword>
<dbReference type="EMBL" id="RBDX01000001">
    <property type="protein sequence ID" value="RKN12794.1"/>
    <property type="molecule type" value="Genomic_DNA"/>
</dbReference>
<keyword evidence="2" id="KW-0238">DNA-binding</keyword>
<evidence type="ECO:0000256" key="1">
    <source>
        <dbReference type="ARBA" id="ARBA00023015"/>
    </source>
</evidence>
<dbReference type="AlphaFoldDB" id="A0A3A9WTD8"/>
<dbReference type="PRINTS" id="PR00035">
    <property type="entry name" value="HTHGNTR"/>
</dbReference>
<dbReference type="PANTHER" id="PTHR44846:SF17">
    <property type="entry name" value="GNTR-FAMILY TRANSCRIPTIONAL REGULATOR"/>
    <property type="match status" value="1"/>
</dbReference>
<evidence type="ECO:0000259" key="5">
    <source>
        <dbReference type="PROSITE" id="PS50949"/>
    </source>
</evidence>
<evidence type="ECO:0000313" key="7">
    <source>
        <dbReference type="EMBL" id="RKN27441.1"/>
    </source>
</evidence>
<dbReference type="PROSITE" id="PS50949">
    <property type="entry name" value="HTH_GNTR"/>
    <property type="match status" value="1"/>
</dbReference>
<dbReference type="Gene3D" id="1.10.10.10">
    <property type="entry name" value="Winged helix-like DNA-binding domain superfamily/Winged helix DNA-binding domain"/>
    <property type="match status" value="1"/>
</dbReference>
<evidence type="ECO:0000313" key="6">
    <source>
        <dbReference type="EMBL" id="RKN12794.1"/>
    </source>
</evidence>
<dbReference type="EMBL" id="RBDY01000001">
    <property type="protein sequence ID" value="RKN27441.1"/>
    <property type="molecule type" value="Genomic_DNA"/>
</dbReference>
<dbReference type="PANTHER" id="PTHR44846">
    <property type="entry name" value="MANNOSYL-D-GLYCERATE TRANSPORT/METABOLISM SYSTEM REPRESSOR MNGR-RELATED"/>
    <property type="match status" value="1"/>
</dbReference>
<sequence length="297" mass="31916">MPTPDMSGHNVEHARCRHGQASHILAPDVSARHRRRPAQVADQPLTQADPLYTQLAARLAAAILDGTYPPGSRLPGTPELSEKYGVSRITVRSAVRELRAMGLLAPHQTGRPVYVAHPARRVSLDLGIARANAKAPHQLATALETTGDPAITRVLITDPQDAVLLHRDASNEAPAFAADRKVTVGSSLVRALHRVLLPYDVITGTTVETTPEAEPTAIYDALAAAGHPLTWDTHTTARPCRPGEHTALGLNDATETLLVVHRVTLGRDARPLTLETLRIPAAQADLIHHSAATKPRR</sequence>
<organism evidence="6 9">
    <name type="scientific">Streptomyces radicis</name>
    <dbReference type="NCBI Taxonomy" id="1750517"/>
    <lineage>
        <taxon>Bacteria</taxon>
        <taxon>Bacillati</taxon>
        <taxon>Actinomycetota</taxon>
        <taxon>Actinomycetes</taxon>
        <taxon>Kitasatosporales</taxon>
        <taxon>Streptomycetaceae</taxon>
        <taxon>Streptomyces</taxon>
    </lineage>
</organism>
<feature type="region of interest" description="Disordered" evidence="4">
    <location>
        <begin position="1"/>
        <end position="22"/>
    </location>
</feature>
<dbReference type="SUPFAM" id="SSF46785">
    <property type="entry name" value="Winged helix' DNA-binding domain"/>
    <property type="match status" value="1"/>
</dbReference>
<accession>A0A3A9WTD8</accession>
<evidence type="ECO:0000313" key="9">
    <source>
        <dbReference type="Proteomes" id="UP000275024"/>
    </source>
</evidence>
<dbReference type="InterPro" id="IPR000524">
    <property type="entry name" value="Tscrpt_reg_HTH_GntR"/>
</dbReference>
<evidence type="ECO:0000256" key="4">
    <source>
        <dbReference type="SAM" id="MobiDB-lite"/>
    </source>
</evidence>
<dbReference type="Pfam" id="PF00392">
    <property type="entry name" value="GntR"/>
    <property type="match status" value="1"/>
</dbReference>
<evidence type="ECO:0000256" key="2">
    <source>
        <dbReference type="ARBA" id="ARBA00023125"/>
    </source>
</evidence>
<name>A0A3A9WTD8_9ACTN</name>
<dbReference type="Proteomes" id="UP000275024">
    <property type="component" value="Unassembled WGS sequence"/>
</dbReference>
<feature type="domain" description="HTH gntR-type" evidence="5">
    <location>
        <begin position="49"/>
        <end position="118"/>
    </location>
</feature>
<dbReference type="InterPro" id="IPR050679">
    <property type="entry name" value="Bact_HTH_transcr_reg"/>
</dbReference>
<proteinExistence type="predicted"/>